<evidence type="ECO:0000256" key="1">
    <source>
        <dbReference type="ARBA" id="ARBA00004141"/>
    </source>
</evidence>
<dbReference type="PANTHER" id="PTHR43791:SF48">
    <property type="entry name" value="TRANSPORTER, PUTATIVE (AFU_ORTHOLOGUE AFUA_4G01000)-RELATED"/>
    <property type="match status" value="1"/>
</dbReference>
<dbReference type="PANTHER" id="PTHR43791">
    <property type="entry name" value="PERMEASE-RELATED"/>
    <property type="match status" value="1"/>
</dbReference>
<name>A0ABR4ISG3_9EURO</name>
<dbReference type="EMBL" id="JBFXLU010000298">
    <property type="protein sequence ID" value="KAL2830716.1"/>
    <property type="molecule type" value="Genomic_DNA"/>
</dbReference>
<feature type="transmembrane region" description="Helical" evidence="6">
    <location>
        <begin position="18"/>
        <end position="41"/>
    </location>
</feature>
<comment type="caution">
    <text evidence="7">The sequence shown here is derived from an EMBL/GenBank/DDBJ whole genome shotgun (WGS) entry which is preliminary data.</text>
</comment>
<dbReference type="SUPFAM" id="SSF103473">
    <property type="entry name" value="MFS general substrate transporter"/>
    <property type="match status" value="1"/>
</dbReference>
<evidence type="ECO:0000256" key="5">
    <source>
        <dbReference type="ARBA" id="ARBA00023136"/>
    </source>
</evidence>
<keyword evidence="2" id="KW-0813">Transport</keyword>
<accession>A0ABR4ISG3</accession>
<evidence type="ECO:0000313" key="8">
    <source>
        <dbReference type="Proteomes" id="UP001610446"/>
    </source>
</evidence>
<dbReference type="InterPro" id="IPR036259">
    <property type="entry name" value="MFS_trans_sf"/>
</dbReference>
<keyword evidence="8" id="KW-1185">Reference proteome</keyword>
<dbReference type="Proteomes" id="UP001610446">
    <property type="component" value="Unassembled WGS sequence"/>
</dbReference>
<organism evidence="7 8">
    <name type="scientific">Aspergillus pseudoustus</name>
    <dbReference type="NCBI Taxonomy" id="1810923"/>
    <lineage>
        <taxon>Eukaryota</taxon>
        <taxon>Fungi</taxon>
        <taxon>Dikarya</taxon>
        <taxon>Ascomycota</taxon>
        <taxon>Pezizomycotina</taxon>
        <taxon>Eurotiomycetes</taxon>
        <taxon>Eurotiomycetidae</taxon>
        <taxon>Eurotiales</taxon>
        <taxon>Aspergillaceae</taxon>
        <taxon>Aspergillus</taxon>
        <taxon>Aspergillus subgen. Nidulantes</taxon>
    </lineage>
</organism>
<feature type="transmembrane region" description="Helical" evidence="6">
    <location>
        <begin position="84"/>
        <end position="103"/>
    </location>
</feature>
<feature type="transmembrane region" description="Helical" evidence="6">
    <location>
        <begin position="53"/>
        <end position="72"/>
    </location>
</feature>
<evidence type="ECO:0000256" key="6">
    <source>
        <dbReference type="SAM" id="Phobius"/>
    </source>
</evidence>
<reference evidence="7 8" key="1">
    <citation type="submission" date="2024-07" db="EMBL/GenBank/DDBJ databases">
        <title>Section-level genome sequencing and comparative genomics of Aspergillus sections Usti and Cavernicolus.</title>
        <authorList>
            <consortium name="Lawrence Berkeley National Laboratory"/>
            <person name="Nybo J.L."/>
            <person name="Vesth T.C."/>
            <person name="Theobald S."/>
            <person name="Frisvad J.C."/>
            <person name="Larsen T.O."/>
            <person name="Kjaerboelling I."/>
            <person name="Rothschild-Mancinelli K."/>
            <person name="Lyhne E.K."/>
            <person name="Kogle M.E."/>
            <person name="Barry K."/>
            <person name="Clum A."/>
            <person name="Na H."/>
            <person name="Ledsgaard L."/>
            <person name="Lin J."/>
            <person name="Lipzen A."/>
            <person name="Kuo A."/>
            <person name="Riley R."/>
            <person name="Mondo S."/>
            <person name="Labutti K."/>
            <person name="Haridas S."/>
            <person name="Pangalinan J."/>
            <person name="Salamov A.A."/>
            <person name="Simmons B.A."/>
            <person name="Magnuson J.K."/>
            <person name="Chen J."/>
            <person name="Drula E."/>
            <person name="Henrissat B."/>
            <person name="Wiebenga A."/>
            <person name="Lubbers R.J."/>
            <person name="Gomes A.C."/>
            <person name="Makela M.R."/>
            <person name="Stajich J."/>
            <person name="Grigoriev I.V."/>
            <person name="Mortensen U.H."/>
            <person name="De Vries R.P."/>
            <person name="Baker S.E."/>
            <person name="Andersen M.R."/>
        </authorList>
    </citation>
    <scope>NUCLEOTIDE SEQUENCE [LARGE SCALE GENOMIC DNA]</scope>
    <source>
        <strain evidence="7 8">CBS 123904</strain>
    </source>
</reference>
<keyword evidence="3 6" id="KW-0812">Transmembrane</keyword>
<evidence type="ECO:0000256" key="4">
    <source>
        <dbReference type="ARBA" id="ARBA00022989"/>
    </source>
</evidence>
<evidence type="ECO:0000256" key="2">
    <source>
        <dbReference type="ARBA" id="ARBA00022448"/>
    </source>
</evidence>
<evidence type="ECO:0000313" key="7">
    <source>
        <dbReference type="EMBL" id="KAL2830716.1"/>
    </source>
</evidence>
<comment type="subcellular location">
    <subcellularLocation>
        <location evidence="1">Membrane</location>
        <topology evidence="1">Multi-pass membrane protein</topology>
    </subcellularLocation>
</comment>
<evidence type="ECO:0008006" key="9">
    <source>
        <dbReference type="Google" id="ProtNLM"/>
    </source>
</evidence>
<keyword evidence="4 6" id="KW-1133">Transmembrane helix</keyword>
<protein>
    <recommendedName>
        <fullName evidence="9">Major facilitator superfamily domain-containing protein</fullName>
    </recommendedName>
</protein>
<keyword evidence="5 6" id="KW-0472">Membrane</keyword>
<gene>
    <name evidence="7" type="ORF">BJY01DRAFT_226976</name>
</gene>
<evidence type="ECO:0000256" key="3">
    <source>
        <dbReference type="ARBA" id="ARBA00022692"/>
    </source>
</evidence>
<sequence>MIAGYIVFLATEHGRARYAATFLIAFGSFPIGVLTNAHAAVNVASDTARASSIGTVVMMGNIGGLFATWSFLPFDGPNYPIGNGLNLATGASILVVSVCMLLWSRLDNKTGYGLTRLGCLMG</sequence>
<proteinExistence type="predicted"/>